<keyword evidence="7" id="KW-1185">Reference proteome</keyword>
<evidence type="ECO:0000313" key="7">
    <source>
        <dbReference type="Proteomes" id="UP000265020"/>
    </source>
</evidence>
<dbReference type="GeneID" id="107094650"/>
<dbReference type="FunFam" id="1.10.150.60:FF:000015">
    <property type="entry name" value="AT-rich interactive domain-containing protein 5B"/>
    <property type="match status" value="1"/>
</dbReference>
<dbReference type="SUPFAM" id="SSF46774">
    <property type="entry name" value="ARID-like"/>
    <property type="match status" value="1"/>
</dbReference>
<evidence type="ECO:0000256" key="4">
    <source>
        <dbReference type="SAM" id="MobiDB-lite"/>
    </source>
</evidence>
<protein>
    <submittedName>
        <fullName evidence="6">AT-rich interaction domain 6</fullName>
    </submittedName>
</protein>
<dbReference type="InterPro" id="IPR036431">
    <property type="entry name" value="ARID_dom_sf"/>
</dbReference>
<reference evidence="6" key="2">
    <citation type="submission" date="2025-09" db="UniProtKB">
        <authorList>
            <consortium name="Ensembl"/>
        </authorList>
    </citation>
    <scope>IDENTIFICATION</scope>
</reference>
<dbReference type="SMART" id="SM00501">
    <property type="entry name" value="BRIGHT"/>
    <property type="match status" value="1"/>
</dbReference>
<feature type="region of interest" description="Disordered" evidence="4">
    <location>
        <begin position="289"/>
        <end position="317"/>
    </location>
</feature>
<dbReference type="InterPro" id="IPR051232">
    <property type="entry name" value="ARID/SWI1_ChromRemod"/>
</dbReference>
<dbReference type="CDD" id="cd16869">
    <property type="entry name" value="ARID_ARID5"/>
    <property type="match status" value="1"/>
</dbReference>
<keyword evidence="3" id="KW-0539">Nucleus</keyword>
<dbReference type="SMART" id="SM01014">
    <property type="entry name" value="ARID"/>
    <property type="match status" value="1"/>
</dbReference>
<dbReference type="Pfam" id="PF01388">
    <property type="entry name" value="ARID"/>
    <property type="match status" value="1"/>
</dbReference>
<dbReference type="Gene3D" id="1.10.150.60">
    <property type="entry name" value="ARID DNA-binding domain"/>
    <property type="match status" value="1"/>
</dbReference>
<dbReference type="RefSeq" id="XP_015245888.1">
    <property type="nucleotide sequence ID" value="XM_015390402.1"/>
</dbReference>
<feature type="region of interest" description="Disordered" evidence="4">
    <location>
        <begin position="453"/>
        <end position="483"/>
    </location>
</feature>
<dbReference type="KEGG" id="cvg:107094650"/>
<dbReference type="CTD" id="572528"/>
<dbReference type="Ensembl" id="ENSCVAT00000013974.1">
    <property type="protein sequence ID" value="ENSCVAP00000001095.1"/>
    <property type="gene ID" value="ENSCVAG00000002039.1"/>
</dbReference>
<feature type="domain" description="ARID" evidence="5">
    <location>
        <begin position="17"/>
        <end position="109"/>
    </location>
</feature>
<dbReference type="PANTHER" id="PTHR13964">
    <property type="entry name" value="RBP-RELATED"/>
    <property type="match status" value="1"/>
</dbReference>
<dbReference type="PROSITE" id="PS51011">
    <property type="entry name" value="ARID"/>
    <property type="match status" value="1"/>
</dbReference>
<evidence type="ECO:0000259" key="5">
    <source>
        <dbReference type="PROSITE" id="PS51011"/>
    </source>
</evidence>
<reference evidence="6" key="1">
    <citation type="submission" date="2025-08" db="UniProtKB">
        <authorList>
            <consortium name="Ensembl"/>
        </authorList>
    </citation>
    <scope>IDENTIFICATION</scope>
</reference>
<feature type="compositionally biased region" description="Low complexity" evidence="4">
    <location>
        <begin position="472"/>
        <end position="483"/>
    </location>
</feature>
<sequence>MANKEHDAETTKNSMEGITEEQFLKNLYLFMKKRDTPIERIPNLGFKQIDLYLMFKTVNDLGGYHQVTSHQLWKRVYNTLGGNPRSTSAATCTRRHYEKLLLPYECHLKGIIMSNLPHNQPRPYPYPKEEDGGQRPPKRKLPSLPLGPPFFQSDQLGSFYPLPLPYHSLYHPVLPPYVPIPSPVMPHHGPPAPKHPAFTFTPAHQDSTPMVTDPLKLLRSMAEQYKMSAGLSSSEPLNLSKKASAKESDPIPVSSFSPLASTKNPKFLNKPSTLYSPKHAGVMRCEGIEAQEGESSKGVPSFSDSEKKSKTDDDDIQVLTPSESPILISSLTPEPDLSAFVAKPKASSLKEDFPVEPTKDRCVRTEPAGFNFSYVLPRNSKEKDGKMEIEVPLSVFRNWLRLYGSSKKLPETKELLVSDSEESLGNTSLLGEDILPTDMTFCRPQNQSLAEDLRLRNKSNLVPNTETENYKDSSLTSSKTSDGLLTRGEADQGIWSFKPRARDFWNAHSKETVAPQNPIKPGSSPTGIRTNSTFYMEDMMQRGMQRLEVEPSAVLMVNSSTATRIPLTPEEVMKLQNIMASA</sequence>
<evidence type="ECO:0000256" key="1">
    <source>
        <dbReference type="ARBA" id="ARBA00023015"/>
    </source>
</evidence>
<dbReference type="InterPro" id="IPR001606">
    <property type="entry name" value="ARID_dom"/>
</dbReference>
<proteinExistence type="predicted"/>
<evidence type="ECO:0000256" key="3">
    <source>
        <dbReference type="ARBA" id="ARBA00023242"/>
    </source>
</evidence>
<evidence type="ECO:0000256" key="2">
    <source>
        <dbReference type="ARBA" id="ARBA00023163"/>
    </source>
</evidence>
<evidence type="ECO:0000313" key="6">
    <source>
        <dbReference type="Ensembl" id="ENSCVAP00000001095.1"/>
    </source>
</evidence>
<dbReference type="GO" id="GO:0000976">
    <property type="term" value="F:transcription cis-regulatory region binding"/>
    <property type="evidence" value="ECO:0007669"/>
    <property type="project" value="TreeGrafter"/>
</dbReference>
<feature type="region of interest" description="Disordered" evidence="4">
    <location>
        <begin position="119"/>
        <end position="147"/>
    </location>
</feature>
<feature type="compositionally biased region" description="Polar residues" evidence="4">
    <location>
        <begin position="458"/>
        <end position="467"/>
    </location>
</feature>
<dbReference type="GO" id="GO:0005634">
    <property type="term" value="C:nucleus"/>
    <property type="evidence" value="ECO:0007669"/>
    <property type="project" value="TreeGrafter"/>
</dbReference>
<dbReference type="PANTHER" id="PTHR13964:SF25">
    <property type="entry name" value="AT-RICH INTERACTIVE DOMAIN-CONTAINING PROTEIN 5A"/>
    <property type="match status" value="1"/>
</dbReference>
<name>A0A3Q2FDG9_CYPVA</name>
<keyword evidence="2" id="KW-0804">Transcription</keyword>
<accession>A0A3Q2FDG9</accession>
<organism evidence="6 7">
    <name type="scientific">Cyprinodon variegatus</name>
    <name type="common">Sheepshead minnow</name>
    <dbReference type="NCBI Taxonomy" id="28743"/>
    <lineage>
        <taxon>Eukaryota</taxon>
        <taxon>Metazoa</taxon>
        <taxon>Chordata</taxon>
        <taxon>Craniata</taxon>
        <taxon>Vertebrata</taxon>
        <taxon>Euteleostomi</taxon>
        <taxon>Actinopterygii</taxon>
        <taxon>Neopterygii</taxon>
        <taxon>Teleostei</taxon>
        <taxon>Neoteleostei</taxon>
        <taxon>Acanthomorphata</taxon>
        <taxon>Ovalentaria</taxon>
        <taxon>Atherinomorphae</taxon>
        <taxon>Cyprinodontiformes</taxon>
        <taxon>Cyprinodontidae</taxon>
        <taxon>Cyprinodon</taxon>
    </lineage>
</organism>
<dbReference type="GeneTree" id="ENSGT00940000163584"/>
<dbReference type="STRING" id="28743.ENSCVAP00000001095"/>
<dbReference type="OMA" id="LAYECHV"/>
<dbReference type="Proteomes" id="UP000265020">
    <property type="component" value="Unassembled WGS sequence"/>
</dbReference>
<dbReference type="AlphaFoldDB" id="A0A3Q2FDG9"/>
<keyword evidence="1" id="KW-0805">Transcription regulation</keyword>
<dbReference type="GO" id="GO:0006357">
    <property type="term" value="P:regulation of transcription by RNA polymerase II"/>
    <property type="evidence" value="ECO:0007669"/>
    <property type="project" value="TreeGrafter"/>
</dbReference>
<dbReference type="OrthoDB" id="1938591at2759"/>